<feature type="compositionally biased region" description="Polar residues" evidence="1">
    <location>
        <begin position="113"/>
        <end position="123"/>
    </location>
</feature>
<evidence type="ECO:0000313" key="2">
    <source>
        <dbReference type="EMBL" id="QFI63608.1"/>
    </source>
</evidence>
<dbReference type="GeneID" id="69697689"/>
<name>A0A5P6NCI1_9SPHN</name>
<evidence type="ECO:0000256" key="1">
    <source>
        <dbReference type="SAM" id="MobiDB-lite"/>
    </source>
</evidence>
<gene>
    <name evidence="2" type="ORF">D0Y83_10275</name>
</gene>
<evidence type="ECO:0000313" key="3">
    <source>
        <dbReference type="Proteomes" id="UP000325385"/>
    </source>
</evidence>
<organism evidence="2 3">
    <name type="scientific">Qipengyuania flava</name>
    <dbReference type="NCBI Taxonomy" id="192812"/>
    <lineage>
        <taxon>Bacteria</taxon>
        <taxon>Pseudomonadati</taxon>
        <taxon>Pseudomonadota</taxon>
        <taxon>Alphaproteobacteria</taxon>
        <taxon>Sphingomonadales</taxon>
        <taxon>Erythrobacteraceae</taxon>
        <taxon>Qipengyuania</taxon>
    </lineage>
</organism>
<dbReference type="RefSeq" id="WP_067500015.1">
    <property type="nucleotide sequence ID" value="NZ_CP032228.1"/>
</dbReference>
<proteinExistence type="predicted"/>
<dbReference type="AlphaFoldDB" id="A0A5P6NCI1"/>
<sequence length="123" mass="13342">MSMSQGDTDGENHGRIDFITFYQLEIRMTPIKLFLAASAAAFITSPVLAGDGEKAEIVSEDSEKADHDATVRCKRLAPPVGTRMPGKKVCKTNAAWRLEKEAARDAARESQDRSATGNTRSNG</sequence>
<dbReference type="EMBL" id="CP032228">
    <property type="protein sequence ID" value="QFI63608.1"/>
    <property type="molecule type" value="Genomic_DNA"/>
</dbReference>
<protein>
    <submittedName>
        <fullName evidence="2">Uncharacterized protein</fullName>
    </submittedName>
</protein>
<accession>A0A5P6NCI1</accession>
<reference evidence="3" key="1">
    <citation type="submission" date="2018-09" db="EMBL/GenBank/DDBJ databases">
        <title>Nocardia yunnanensis sp. nov., an actinomycete isolated from a soil sample.</title>
        <authorList>
            <person name="Zhang J."/>
        </authorList>
    </citation>
    <scope>NUCLEOTIDE SEQUENCE [LARGE SCALE GENOMIC DNA]</scope>
    <source>
        <strain evidence="3">21-3</strain>
    </source>
</reference>
<dbReference type="Proteomes" id="UP000325385">
    <property type="component" value="Chromosome"/>
</dbReference>
<feature type="region of interest" description="Disordered" evidence="1">
    <location>
        <begin position="100"/>
        <end position="123"/>
    </location>
</feature>
<feature type="compositionally biased region" description="Basic and acidic residues" evidence="1">
    <location>
        <begin position="100"/>
        <end position="112"/>
    </location>
</feature>